<dbReference type="RefSeq" id="WP_025206128.1">
    <property type="nucleotide sequence ID" value="NZ_CP046996.1"/>
</dbReference>
<feature type="transmembrane region" description="Helical" evidence="1">
    <location>
        <begin position="92"/>
        <end position="113"/>
    </location>
</feature>
<evidence type="ECO:0000256" key="1">
    <source>
        <dbReference type="SAM" id="Phobius"/>
    </source>
</evidence>
<evidence type="ECO:0000313" key="2">
    <source>
        <dbReference type="EMBL" id="QHA01492.1"/>
    </source>
</evidence>
<feature type="transmembrane region" description="Helical" evidence="1">
    <location>
        <begin position="65"/>
        <end position="86"/>
    </location>
</feature>
<dbReference type="Proteomes" id="UP000430508">
    <property type="component" value="Chromosome"/>
</dbReference>
<keyword evidence="1" id="KW-1133">Transmembrane helix</keyword>
<feature type="transmembrane region" description="Helical" evidence="1">
    <location>
        <begin position="9"/>
        <end position="29"/>
    </location>
</feature>
<protein>
    <submittedName>
        <fullName evidence="2">Uncharacterized protein</fullName>
    </submittedName>
</protein>
<evidence type="ECO:0000313" key="3">
    <source>
        <dbReference type="Proteomes" id="UP000430508"/>
    </source>
</evidence>
<dbReference type="EMBL" id="CP046996">
    <property type="protein sequence ID" value="QHA01492.1"/>
    <property type="molecule type" value="Genomic_DNA"/>
</dbReference>
<organism evidence="2 3">
    <name type="scientific">Dehalobacter restrictus</name>
    <dbReference type="NCBI Taxonomy" id="55583"/>
    <lineage>
        <taxon>Bacteria</taxon>
        <taxon>Bacillati</taxon>
        <taxon>Bacillota</taxon>
        <taxon>Clostridia</taxon>
        <taxon>Eubacteriales</taxon>
        <taxon>Desulfitobacteriaceae</taxon>
        <taxon>Dehalobacter</taxon>
    </lineage>
</organism>
<sequence length="198" mass="21647">MGTSILKGITIGLLVTVLTLLAVLVTTLAGIDEKIIAYLVDFGLLLSCLVAGFRASRDSGRLLPAGLAAGGYAVVGILLLALYFPIESLGAVKIISEGIGLGLLAGVLGTGFLGSEPVSYERLNSISHPNSLLRSKWPLEEDRKSTTEIRRNASWYGEDPNAERARIYELCSKKPELTEEEEAFNWWEVETKRQLRRR</sequence>
<keyword evidence="1" id="KW-0472">Membrane</keyword>
<keyword evidence="1" id="KW-0812">Transmembrane</keyword>
<reference evidence="2 3" key="1">
    <citation type="submission" date="2019-12" db="EMBL/GenBank/DDBJ databases">
        <title>Sequence classification of anaerobic respiratory reductive dehalogenases: First we see many, then we see few.</title>
        <authorList>
            <person name="Molenda O."/>
            <person name="Puentes Jacome L.A."/>
            <person name="Cao X."/>
            <person name="Nesbo C.L."/>
            <person name="Tang S."/>
            <person name="Morson N."/>
            <person name="Patron J."/>
            <person name="Lomheim L."/>
            <person name="Wishart D.S."/>
            <person name="Edwards E.A."/>
        </authorList>
    </citation>
    <scope>NUCLEOTIDE SEQUENCE [LARGE SCALE GENOMIC DNA]</scope>
    <source>
        <strain evidence="2 3">12DCA</strain>
    </source>
</reference>
<feature type="transmembrane region" description="Helical" evidence="1">
    <location>
        <begin position="35"/>
        <end position="53"/>
    </location>
</feature>
<proteinExistence type="predicted"/>
<name>A0A857DM16_9FIRM</name>
<accession>A0A857DM16</accession>
<gene>
    <name evidence="2" type="ORF">GQ588_12995</name>
</gene>
<dbReference type="AlphaFoldDB" id="A0A857DM16"/>